<protein>
    <submittedName>
        <fullName evidence="1">Uncharacterized protein</fullName>
    </submittedName>
</protein>
<reference evidence="2" key="1">
    <citation type="journal article" date="2024" name="Proc. Natl. Acad. Sci. U.S.A.">
        <title>Extraordinary preservation of gene collinearity over three hundred million years revealed in homosporous lycophytes.</title>
        <authorList>
            <person name="Li C."/>
            <person name="Wickell D."/>
            <person name="Kuo L.Y."/>
            <person name="Chen X."/>
            <person name="Nie B."/>
            <person name="Liao X."/>
            <person name="Peng D."/>
            <person name="Ji J."/>
            <person name="Jenkins J."/>
            <person name="Williams M."/>
            <person name="Shu S."/>
            <person name="Plott C."/>
            <person name="Barry K."/>
            <person name="Rajasekar S."/>
            <person name="Grimwood J."/>
            <person name="Han X."/>
            <person name="Sun S."/>
            <person name="Hou Z."/>
            <person name="He W."/>
            <person name="Dai G."/>
            <person name="Sun C."/>
            <person name="Schmutz J."/>
            <person name="Leebens-Mack J.H."/>
            <person name="Li F.W."/>
            <person name="Wang L."/>
        </authorList>
    </citation>
    <scope>NUCLEOTIDE SEQUENCE [LARGE SCALE GENOMIC DNA]</scope>
    <source>
        <strain evidence="2">cv. PW_Plant_1</strain>
    </source>
</reference>
<dbReference type="Proteomes" id="UP001162992">
    <property type="component" value="Chromosome 19"/>
</dbReference>
<gene>
    <name evidence="1" type="ORF">O6H91_19G038200</name>
</gene>
<comment type="caution">
    <text evidence="1">The sequence shown here is derived from an EMBL/GenBank/DDBJ whole genome shotgun (WGS) entry which is preliminary data.</text>
</comment>
<sequence>MRAYYKCSFKHLWPILGMLFKVDLYLITLSINYLYLFLLIDTCSRIIFLLTVLHLSTRNTNISLARFGSIRQHPCNNCVHSWNHKIVVFAHIGVQTTFQIWSLFFVTI</sequence>
<proteinExistence type="predicted"/>
<evidence type="ECO:0000313" key="2">
    <source>
        <dbReference type="Proteomes" id="UP001162992"/>
    </source>
</evidence>
<organism evidence="1 2">
    <name type="scientific">Diphasiastrum complanatum</name>
    <name type="common">Issler's clubmoss</name>
    <name type="synonym">Lycopodium complanatum</name>
    <dbReference type="NCBI Taxonomy" id="34168"/>
    <lineage>
        <taxon>Eukaryota</taxon>
        <taxon>Viridiplantae</taxon>
        <taxon>Streptophyta</taxon>
        <taxon>Embryophyta</taxon>
        <taxon>Tracheophyta</taxon>
        <taxon>Lycopodiopsida</taxon>
        <taxon>Lycopodiales</taxon>
        <taxon>Lycopodiaceae</taxon>
        <taxon>Lycopodioideae</taxon>
        <taxon>Diphasiastrum</taxon>
    </lineage>
</organism>
<name>A0ACC2AUG0_DIPCM</name>
<evidence type="ECO:0000313" key="1">
    <source>
        <dbReference type="EMBL" id="KAJ7521105.1"/>
    </source>
</evidence>
<accession>A0ACC2AUG0</accession>
<keyword evidence="2" id="KW-1185">Reference proteome</keyword>
<dbReference type="EMBL" id="CM055110">
    <property type="protein sequence ID" value="KAJ7521105.1"/>
    <property type="molecule type" value="Genomic_DNA"/>
</dbReference>